<feature type="transmembrane region" description="Helical" evidence="7">
    <location>
        <begin position="94"/>
        <end position="112"/>
    </location>
</feature>
<gene>
    <name evidence="9" type="ORF">KDL28_35685</name>
</gene>
<dbReference type="InterPro" id="IPR036259">
    <property type="entry name" value="MFS_trans_sf"/>
</dbReference>
<dbReference type="PROSITE" id="PS50850">
    <property type="entry name" value="MFS"/>
    <property type="match status" value="1"/>
</dbReference>
<organism evidence="9 10">
    <name type="scientific">Pseudonocardia humida</name>
    <dbReference type="NCBI Taxonomy" id="2800819"/>
    <lineage>
        <taxon>Bacteria</taxon>
        <taxon>Bacillati</taxon>
        <taxon>Actinomycetota</taxon>
        <taxon>Actinomycetes</taxon>
        <taxon>Pseudonocardiales</taxon>
        <taxon>Pseudonocardiaceae</taxon>
        <taxon>Pseudonocardia</taxon>
    </lineage>
</organism>
<keyword evidence="5 7" id="KW-0472">Membrane</keyword>
<feature type="transmembrane region" description="Helical" evidence="7">
    <location>
        <begin position="258"/>
        <end position="283"/>
    </location>
</feature>
<dbReference type="PANTHER" id="PTHR48022">
    <property type="entry name" value="PLASTIDIC GLUCOSE TRANSPORTER 4"/>
    <property type="match status" value="1"/>
</dbReference>
<reference evidence="9" key="1">
    <citation type="submission" date="2021-04" db="EMBL/GenBank/DDBJ databases">
        <title>Pseudonocardia sp. nov., isolated from sandy soil of mangrove forest.</title>
        <authorList>
            <person name="Zan Z."/>
            <person name="Huang R."/>
            <person name="Liu W."/>
        </authorList>
    </citation>
    <scope>NUCLEOTIDE SEQUENCE</scope>
    <source>
        <strain evidence="9">S2-4</strain>
    </source>
</reference>
<feature type="transmembrane region" description="Helical" evidence="7">
    <location>
        <begin position="382"/>
        <end position="401"/>
    </location>
</feature>
<dbReference type="Pfam" id="PF00083">
    <property type="entry name" value="Sugar_tr"/>
    <property type="match status" value="1"/>
</dbReference>
<evidence type="ECO:0000313" key="9">
    <source>
        <dbReference type="EMBL" id="MCO1660414.1"/>
    </source>
</evidence>
<feature type="transmembrane region" description="Helical" evidence="7">
    <location>
        <begin position="156"/>
        <end position="175"/>
    </location>
</feature>
<dbReference type="RefSeq" id="WP_252445911.1">
    <property type="nucleotide sequence ID" value="NZ_JAGSOV010000082.1"/>
</dbReference>
<evidence type="ECO:0000256" key="2">
    <source>
        <dbReference type="ARBA" id="ARBA00010992"/>
    </source>
</evidence>
<evidence type="ECO:0000259" key="8">
    <source>
        <dbReference type="PROSITE" id="PS50850"/>
    </source>
</evidence>
<evidence type="ECO:0000256" key="6">
    <source>
        <dbReference type="SAM" id="MobiDB-lite"/>
    </source>
</evidence>
<dbReference type="InterPro" id="IPR020846">
    <property type="entry name" value="MFS_dom"/>
</dbReference>
<protein>
    <submittedName>
        <fullName evidence="9">MFS transporter</fullName>
    </submittedName>
</protein>
<dbReference type="Gene3D" id="1.20.1250.20">
    <property type="entry name" value="MFS general substrate transporter like domains"/>
    <property type="match status" value="1"/>
</dbReference>
<dbReference type="PANTHER" id="PTHR48022:SF2">
    <property type="entry name" value="PLASTIDIC GLUCOSE TRANSPORTER 4"/>
    <property type="match status" value="1"/>
</dbReference>
<comment type="subcellular location">
    <subcellularLocation>
        <location evidence="1">Cell membrane</location>
        <topology evidence="1">Multi-pass membrane protein</topology>
    </subcellularLocation>
</comment>
<dbReference type="InterPro" id="IPR050360">
    <property type="entry name" value="MFS_Sugar_Transporters"/>
</dbReference>
<feature type="domain" description="Major facilitator superfamily (MFS) profile" evidence="8">
    <location>
        <begin position="28"/>
        <end position="435"/>
    </location>
</feature>
<dbReference type="InterPro" id="IPR005828">
    <property type="entry name" value="MFS_sugar_transport-like"/>
</dbReference>
<feature type="compositionally biased region" description="Basic and acidic residues" evidence="6">
    <location>
        <begin position="10"/>
        <end position="21"/>
    </location>
</feature>
<comment type="similarity">
    <text evidence="2">Belongs to the major facilitator superfamily. Sugar transporter (TC 2.A.1.1) family.</text>
</comment>
<keyword evidence="4 7" id="KW-1133">Transmembrane helix</keyword>
<evidence type="ECO:0000256" key="1">
    <source>
        <dbReference type="ARBA" id="ARBA00004651"/>
    </source>
</evidence>
<feature type="transmembrane region" description="Helical" evidence="7">
    <location>
        <begin position="407"/>
        <end position="427"/>
    </location>
</feature>
<feature type="transmembrane region" description="Helical" evidence="7">
    <location>
        <begin position="118"/>
        <end position="144"/>
    </location>
</feature>
<feature type="transmembrane region" description="Helical" evidence="7">
    <location>
        <begin position="62"/>
        <end position="82"/>
    </location>
</feature>
<dbReference type="Proteomes" id="UP001165283">
    <property type="component" value="Unassembled WGS sequence"/>
</dbReference>
<feature type="transmembrane region" description="Helical" evidence="7">
    <location>
        <begin position="295"/>
        <end position="313"/>
    </location>
</feature>
<evidence type="ECO:0000313" key="10">
    <source>
        <dbReference type="Proteomes" id="UP001165283"/>
    </source>
</evidence>
<dbReference type="CDD" id="cd17316">
    <property type="entry name" value="MFS_SV2_like"/>
    <property type="match status" value="1"/>
</dbReference>
<dbReference type="SUPFAM" id="SSF103473">
    <property type="entry name" value="MFS general substrate transporter"/>
    <property type="match status" value="1"/>
</dbReference>
<sequence length="450" mass="48339">MTADAEQDSPDDRSGPRRERERGVLRRMTLATAWGEGLDGYDLGVLSVVLPLITVELGLSPLWAGLIGASALLGIFIGGPVVGWLTDRFGRRNLFLIDIGAFVVLGLLQGVVDEPWQLFVVRLLLGVAIGAEYAIGAAMLAELAPSRGRGRRLSKLLVSWYVGFLVSVVLAYLLVDLAGLSWRWVLVTGAVPALVVLLLRIGLPESPRWLIQRGRVEEAREIVHRFLGADHFRTEEYEHEERGAGWRRLFSPELRSRTLFVCVFWSCNVAPYFAIFTFAPQVFTSLQLSDERASTIAVNALAALGALVGMLTIEHVGRRRQLIIPFWVMAVTLALVGVWGEAPAAVLVVSLAVFAFFNALQGNLTAVYPIEVFPTDVRSSGVGIGTAASRIGAALGTFLLPVGLDTIGVGACMLIGAALCVVGGVVSQRLAPETTGRTLTRTGAVSVTAA</sequence>
<feature type="transmembrane region" description="Helical" evidence="7">
    <location>
        <begin position="322"/>
        <end position="340"/>
    </location>
</feature>
<comment type="caution">
    <text evidence="9">The sequence shown here is derived from an EMBL/GenBank/DDBJ whole genome shotgun (WGS) entry which is preliminary data.</text>
</comment>
<evidence type="ECO:0000256" key="4">
    <source>
        <dbReference type="ARBA" id="ARBA00022989"/>
    </source>
</evidence>
<keyword evidence="10" id="KW-1185">Reference proteome</keyword>
<feature type="transmembrane region" description="Helical" evidence="7">
    <location>
        <begin position="181"/>
        <end position="203"/>
    </location>
</feature>
<evidence type="ECO:0000256" key="5">
    <source>
        <dbReference type="ARBA" id="ARBA00023136"/>
    </source>
</evidence>
<feature type="transmembrane region" description="Helical" evidence="7">
    <location>
        <begin position="346"/>
        <end position="370"/>
    </location>
</feature>
<dbReference type="EMBL" id="JAGSOV010000082">
    <property type="protein sequence ID" value="MCO1660414.1"/>
    <property type="molecule type" value="Genomic_DNA"/>
</dbReference>
<feature type="region of interest" description="Disordered" evidence="6">
    <location>
        <begin position="1"/>
        <end position="21"/>
    </location>
</feature>
<accession>A0ABT1ABK8</accession>
<proteinExistence type="inferred from homology"/>
<keyword evidence="3 7" id="KW-0812">Transmembrane</keyword>
<evidence type="ECO:0000256" key="7">
    <source>
        <dbReference type="SAM" id="Phobius"/>
    </source>
</evidence>
<evidence type="ECO:0000256" key="3">
    <source>
        <dbReference type="ARBA" id="ARBA00022692"/>
    </source>
</evidence>
<name>A0ABT1ABK8_9PSEU</name>